<dbReference type="EMBL" id="DYWX01000069">
    <property type="protein sequence ID" value="HJF27886.1"/>
    <property type="molecule type" value="Genomic_DNA"/>
</dbReference>
<name>A0A9D2ZYP4_ACILW</name>
<reference evidence="1" key="1">
    <citation type="journal article" date="2021" name="PeerJ">
        <title>Extensive microbial diversity within the chicken gut microbiome revealed by metagenomics and culture.</title>
        <authorList>
            <person name="Gilroy R."/>
            <person name="Ravi A."/>
            <person name="Getino M."/>
            <person name="Pursley I."/>
            <person name="Horton D.L."/>
            <person name="Alikhan N.F."/>
            <person name="Baker D."/>
            <person name="Gharbi K."/>
            <person name="Hall N."/>
            <person name="Watson M."/>
            <person name="Adriaenssens E.M."/>
            <person name="Foster-Nyarko E."/>
            <person name="Jarju S."/>
            <person name="Secka A."/>
            <person name="Antonio M."/>
            <person name="Oren A."/>
            <person name="Chaudhuri R.R."/>
            <person name="La Ragione R."/>
            <person name="Hildebrand F."/>
            <person name="Pallen M.J."/>
        </authorList>
    </citation>
    <scope>NUCLEOTIDE SEQUENCE</scope>
    <source>
        <strain evidence="1">CHK135-1449</strain>
    </source>
</reference>
<dbReference type="PANTHER" id="PTHR12993">
    <property type="entry name" value="N-ACETYLGLUCOSAMINYL-PHOSPHATIDYLINOSITOL DE-N-ACETYLASE-RELATED"/>
    <property type="match status" value="1"/>
</dbReference>
<reference evidence="1" key="2">
    <citation type="submission" date="2021-09" db="EMBL/GenBank/DDBJ databases">
        <authorList>
            <person name="Gilroy R."/>
        </authorList>
    </citation>
    <scope>NUCLEOTIDE SEQUENCE</scope>
    <source>
        <strain evidence="1">CHK135-1449</strain>
    </source>
</reference>
<organism evidence="1 2">
    <name type="scientific">Acinetobacter lwoffii</name>
    <dbReference type="NCBI Taxonomy" id="28090"/>
    <lineage>
        <taxon>Bacteria</taxon>
        <taxon>Pseudomonadati</taxon>
        <taxon>Pseudomonadota</taxon>
        <taxon>Gammaproteobacteria</taxon>
        <taxon>Moraxellales</taxon>
        <taxon>Moraxellaceae</taxon>
        <taxon>Acinetobacter</taxon>
    </lineage>
</organism>
<sequence>MATLVHEIVGDRVIHGEGTPKEQWLSCPILQQLAAFDIQAIVPMRSRVCIIAPHPDDEILGCGGLIQRLDQAGYPVTIFAVTNGTASHPDSSLYSPAQLDQIRPHETRQALAALKLQQHVERIALQIPDGEVIEQRELLKQRLKAQLQPHDVLVTTFIHDGHPDHEGTAQVIQDLATELQQPCIQVLIWAWHWAQPGDARINWKIAHKLQLSATELSHKRRAAQCFKSQLEMDPTTGQPPILSGHALQRLLQPWEVYLYEQ</sequence>
<dbReference type="PANTHER" id="PTHR12993:SF11">
    <property type="entry name" value="N-ACETYLGLUCOSAMINYL-PHOSPHATIDYLINOSITOL DE-N-ACETYLASE"/>
    <property type="match status" value="1"/>
</dbReference>
<dbReference type="SUPFAM" id="SSF102588">
    <property type="entry name" value="LmbE-like"/>
    <property type="match status" value="1"/>
</dbReference>
<protein>
    <submittedName>
        <fullName evidence="1">PIG-L family deacetylase</fullName>
    </submittedName>
</protein>
<dbReference type="Gene3D" id="3.40.50.10320">
    <property type="entry name" value="LmbE-like"/>
    <property type="match status" value="1"/>
</dbReference>
<dbReference type="Pfam" id="PF02585">
    <property type="entry name" value="PIG-L"/>
    <property type="match status" value="1"/>
</dbReference>
<evidence type="ECO:0000313" key="2">
    <source>
        <dbReference type="Proteomes" id="UP000787156"/>
    </source>
</evidence>
<dbReference type="InterPro" id="IPR003737">
    <property type="entry name" value="GlcNAc_PI_deacetylase-related"/>
</dbReference>
<dbReference type="AlphaFoldDB" id="A0A9D2ZYP4"/>
<dbReference type="InterPro" id="IPR024078">
    <property type="entry name" value="LmbE-like_dom_sf"/>
</dbReference>
<accession>A0A9D2ZYP4</accession>
<evidence type="ECO:0000313" key="1">
    <source>
        <dbReference type="EMBL" id="HJF27886.1"/>
    </source>
</evidence>
<proteinExistence type="predicted"/>
<dbReference type="Proteomes" id="UP000787156">
    <property type="component" value="Unassembled WGS sequence"/>
</dbReference>
<dbReference type="GO" id="GO:0016811">
    <property type="term" value="F:hydrolase activity, acting on carbon-nitrogen (but not peptide) bonds, in linear amides"/>
    <property type="evidence" value="ECO:0007669"/>
    <property type="project" value="TreeGrafter"/>
</dbReference>
<gene>
    <name evidence="1" type="ORF">K8V79_06520</name>
</gene>
<comment type="caution">
    <text evidence="1">The sequence shown here is derived from an EMBL/GenBank/DDBJ whole genome shotgun (WGS) entry which is preliminary data.</text>
</comment>